<reference evidence="1 2" key="1">
    <citation type="submission" date="2005-03" db="EMBL/GenBank/DDBJ databases">
        <title>Brevibacillus brevis strain 47, complete genome.</title>
        <authorList>
            <person name="Hosoyama A."/>
            <person name="Yamada R."/>
            <person name="Hongo Y."/>
            <person name="Terui Y."/>
            <person name="Ankai A."/>
            <person name="Masuyama W."/>
            <person name="Sekiguchi M."/>
            <person name="Takeda T."/>
            <person name="Asano K."/>
            <person name="Ohji S."/>
            <person name="Ichikawa N."/>
            <person name="Narita S."/>
            <person name="Aoki N."/>
            <person name="Miura H."/>
            <person name="Matsushita S."/>
            <person name="Sekigawa T."/>
            <person name="Yamagata H."/>
            <person name="Yoshikawa H."/>
            <person name="Udaka S."/>
            <person name="Tanikawa S."/>
            <person name="Fujita N."/>
        </authorList>
    </citation>
    <scope>NUCLEOTIDE SEQUENCE [LARGE SCALE GENOMIC DNA]</scope>
    <source>
        <strain evidence="2">47 / JCM 6285 / NBRC 100599</strain>
    </source>
</reference>
<dbReference type="AlphaFoldDB" id="C0ZAW1"/>
<evidence type="ECO:0000313" key="2">
    <source>
        <dbReference type="Proteomes" id="UP000001877"/>
    </source>
</evidence>
<accession>C0ZAW1</accession>
<keyword evidence="2" id="KW-1185">Reference proteome</keyword>
<protein>
    <submittedName>
        <fullName evidence="1">Uncharacterized protein</fullName>
    </submittedName>
</protein>
<gene>
    <name evidence="1" type="ordered locus">BBR47_19430</name>
</gene>
<dbReference type="EMBL" id="AP008955">
    <property type="protein sequence ID" value="BAH42920.1"/>
    <property type="molecule type" value="Genomic_DNA"/>
</dbReference>
<dbReference type="HOGENOM" id="CLU_3005159_0_0_9"/>
<evidence type="ECO:0000313" key="1">
    <source>
        <dbReference type="EMBL" id="BAH42920.1"/>
    </source>
</evidence>
<name>C0ZAW1_BREBN</name>
<dbReference type="Proteomes" id="UP000001877">
    <property type="component" value="Chromosome"/>
</dbReference>
<proteinExistence type="predicted"/>
<dbReference type="KEGG" id="bbe:BBR47_19430"/>
<organism evidence="1 2">
    <name type="scientific">Brevibacillus brevis (strain 47 / JCM 6285 / NBRC 100599)</name>
    <dbReference type="NCBI Taxonomy" id="358681"/>
    <lineage>
        <taxon>Bacteria</taxon>
        <taxon>Bacillati</taxon>
        <taxon>Bacillota</taxon>
        <taxon>Bacilli</taxon>
        <taxon>Bacillales</taxon>
        <taxon>Paenibacillaceae</taxon>
        <taxon>Brevibacillus</taxon>
    </lineage>
</organism>
<sequence>MKTFIELHIMRRTDMERRSAFAINPLYSLNGKTAEAWLLHLFSQEITEAGEDPNLD</sequence>